<proteinExistence type="predicted"/>
<dbReference type="AlphaFoldDB" id="A0A382V4S2"/>
<gene>
    <name evidence="1" type="ORF">METZ01_LOCUS394328</name>
</gene>
<dbReference type="SUPFAM" id="SSF49899">
    <property type="entry name" value="Concanavalin A-like lectins/glucanases"/>
    <property type="match status" value="1"/>
</dbReference>
<dbReference type="EMBL" id="UINC01149173">
    <property type="protein sequence ID" value="SVD41474.1"/>
    <property type="molecule type" value="Genomic_DNA"/>
</dbReference>
<evidence type="ECO:0008006" key="2">
    <source>
        <dbReference type="Google" id="ProtNLM"/>
    </source>
</evidence>
<accession>A0A382V4S2</accession>
<dbReference type="InterPro" id="IPR013320">
    <property type="entry name" value="ConA-like_dom_sf"/>
</dbReference>
<reference evidence="1" key="1">
    <citation type="submission" date="2018-05" db="EMBL/GenBank/DDBJ databases">
        <authorList>
            <person name="Lanie J.A."/>
            <person name="Ng W.-L."/>
            <person name="Kazmierczak K.M."/>
            <person name="Andrzejewski T.M."/>
            <person name="Davidsen T.M."/>
            <person name="Wayne K.J."/>
            <person name="Tettelin H."/>
            <person name="Glass J.I."/>
            <person name="Rusch D."/>
            <person name="Podicherti R."/>
            <person name="Tsui H.-C.T."/>
            <person name="Winkler M.E."/>
        </authorList>
    </citation>
    <scope>NUCLEOTIDE SEQUENCE</scope>
</reference>
<organism evidence="1">
    <name type="scientific">marine metagenome</name>
    <dbReference type="NCBI Taxonomy" id="408172"/>
    <lineage>
        <taxon>unclassified sequences</taxon>
        <taxon>metagenomes</taxon>
        <taxon>ecological metagenomes</taxon>
    </lineage>
</organism>
<protein>
    <recommendedName>
        <fullName evidence="2">Laminin G domain-containing protein</fullName>
    </recommendedName>
</protein>
<name>A0A382V4S2_9ZZZZ</name>
<dbReference type="Gene3D" id="2.60.120.200">
    <property type="match status" value="1"/>
</dbReference>
<sequence length="170" mass="17996">MKNFTLVLLALGLVMIFGVAVQAKVTGLPHVYNLTFNDQGNPGKDSSENGNNGELKGGAKWVANGYSGGGVQLDGNDGHVEVVVDVPEKNFTMGVWIKTDSGDVGIYSVLDGVAGAGGHDRHFFLKDGKINFRTWKGPAWATDRNVADGKWHHIALVAKDGAGQTAYVDG</sequence>
<evidence type="ECO:0000313" key="1">
    <source>
        <dbReference type="EMBL" id="SVD41474.1"/>
    </source>
</evidence>
<dbReference type="Pfam" id="PF13385">
    <property type="entry name" value="Laminin_G_3"/>
    <property type="match status" value="1"/>
</dbReference>
<feature type="non-terminal residue" evidence="1">
    <location>
        <position position="170"/>
    </location>
</feature>